<dbReference type="Gene3D" id="3.40.50.720">
    <property type="entry name" value="NAD(P)-binding Rossmann-like Domain"/>
    <property type="match status" value="1"/>
</dbReference>
<dbReference type="RefSeq" id="WP_344634473.1">
    <property type="nucleotide sequence ID" value="NZ_BAAATR010000002.1"/>
</dbReference>
<dbReference type="InterPro" id="IPR036291">
    <property type="entry name" value="NAD(P)-bd_dom_sf"/>
</dbReference>
<comment type="caution">
    <text evidence="4">The sequence shown here is derived from an EMBL/GenBank/DDBJ whole genome shotgun (WGS) entry which is preliminary data.</text>
</comment>
<evidence type="ECO:0000259" key="3">
    <source>
        <dbReference type="Pfam" id="PF01370"/>
    </source>
</evidence>
<keyword evidence="5" id="KW-1185">Reference proteome</keyword>
<sequence>MSIRSGIPTSAFWAGRPVVVTGGASFIGSHLADALVALGARVTVVDNLSSGLLENIADQVASGAITFHEADLRDAAATERVLAGADTVFHLAAAHGGRGYVDLHQAACAENLYLDGLVFRTALKSGVRKVVYASSGCIYPLHLQGDLSVDLLLTEDLAGPPYDADGMYGHAKLMGELTLRAMHQEYGLKAASCRYFTVYGPRGIENHAVIAMMARALIRQNPFEIWGDGTQVRNWTYVDDIVSGTILAGEHIDDGSAVNLGTTERITVLEAAHMICEMAGYQPEFAFRTDMPTGPVNRIASFERAADILGWQPGTLFAEGVRKTFDWYLAHRDPALLAQNLDQLLTERGVTPGGASTGDIAPDTVPAAV</sequence>
<proteinExistence type="inferred from homology"/>
<evidence type="ECO:0000256" key="1">
    <source>
        <dbReference type="ARBA" id="ARBA00007637"/>
    </source>
</evidence>
<feature type="region of interest" description="Disordered" evidence="2">
    <location>
        <begin position="349"/>
        <end position="369"/>
    </location>
</feature>
<accession>A0ABN3DDQ0</accession>
<evidence type="ECO:0000313" key="4">
    <source>
        <dbReference type="EMBL" id="GAA2228117.1"/>
    </source>
</evidence>
<dbReference type="InterPro" id="IPR001509">
    <property type="entry name" value="Epimerase_deHydtase"/>
</dbReference>
<dbReference type="Pfam" id="PF01370">
    <property type="entry name" value="Epimerase"/>
    <property type="match status" value="1"/>
</dbReference>
<dbReference type="Gene3D" id="3.90.25.10">
    <property type="entry name" value="UDP-galactose 4-epimerase, domain 1"/>
    <property type="match status" value="1"/>
</dbReference>
<protein>
    <submittedName>
        <fullName evidence="4">GDP-mannose 4,6-dehydratase</fullName>
    </submittedName>
</protein>
<name>A0ABN3DDQ0_9ACTN</name>
<dbReference type="SUPFAM" id="SSF51735">
    <property type="entry name" value="NAD(P)-binding Rossmann-fold domains"/>
    <property type="match status" value="1"/>
</dbReference>
<feature type="domain" description="NAD-dependent epimerase/dehydratase" evidence="3">
    <location>
        <begin position="18"/>
        <end position="261"/>
    </location>
</feature>
<organism evidence="4 5">
    <name type="scientific">Kitasatospora cystarginea</name>
    <dbReference type="NCBI Taxonomy" id="58350"/>
    <lineage>
        <taxon>Bacteria</taxon>
        <taxon>Bacillati</taxon>
        <taxon>Actinomycetota</taxon>
        <taxon>Actinomycetes</taxon>
        <taxon>Kitasatosporales</taxon>
        <taxon>Streptomycetaceae</taxon>
        <taxon>Kitasatospora</taxon>
    </lineage>
</organism>
<comment type="similarity">
    <text evidence="1">Belongs to the NAD(P)-dependent epimerase/dehydratase family.</text>
</comment>
<evidence type="ECO:0000256" key="2">
    <source>
        <dbReference type="SAM" id="MobiDB-lite"/>
    </source>
</evidence>
<evidence type="ECO:0000313" key="5">
    <source>
        <dbReference type="Proteomes" id="UP001500305"/>
    </source>
</evidence>
<dbReference type="Proteomes" id="UP001500305">
    <property type="component" value="Unassembled WGS sequence"/>
</dbReference>
<gene>
    <name evidence="4" type="ORF">GCM10010430_04640</name>
</gene>
<dbReference type="EMBL" id="BAAATR010000002">
    <property type="protein sequence ID" value="GAA2228117.1"/>
    <property type="molecule type" value="Genomic_DNA"/>
</dbReference>
<reference evidence="4 5" key="1">
    <citation type="journal article" date="2019" name="Int. J. Syst. Evol. Microbiol.">
        <title>The Global Catalogue of Microorganisms (GCM) 10K type strain sequencing project: providing services to taxonomists for standard genome sequencing and annotation.</title>
        <authorList>
            <consortium name="The Broad Institute Genomics Platform"/>
            <consortium name="The Broad Institute Genome Sequencing Center for Infectious Disease"/>
            <person name="Wu L."/>
            <person name="Ma J."/>
        </authorList>
    </citation>
    <scope>NUCLEOTIDE SEQUENCE [LARGE SCALE GENOMIC DNA]</scope>
    <source>
        <strain evidence="4 5">JCM 7356</strain>
    </source>
</reference>
<dbReference type="PANTHER" id="PTHR43000">
    <property type="entry name" value="DTDP-D-GLUCOSE 4,6-DEHYDRATASE-RELATED"/>
    <property type="match status" value="1"/>
</dbReference>